<comment type="caution">
    <text evidence="3">The sequence shown here is derived from an EMBL/GenBank/DDBJ whole genome shotgun (WGS) entry which is preliminary data.</text>
</comment>
<dbReference type="Proteomes" id="UP001212401">
    <property type="component" value="Unassembled WGS sequence"/>
</dbReference>
<sequence length="254" mass="27115">MKRMFKISLGILIIGIILMIVGFAGHGMKNISFKGTTPVIEKQVTKELSTNKEFTKINLTSSTANVLIKTGSKFSISYQGSNARLPKVRVTNQVATISQNGSHGTFFSYNDGDDTIVITVPKGSKLSGELDIADGDLSITNVDMDNMDVNAADGDVVYNNLTVTGGKTTLGDGDFTSNGVTFKGHYTVKTDDGDNKVIASYADGFILHTDDGDNKLDGVDHGAEDLQQNESAANLLRLEANDGDNSVINIKAVQ</sequence>
<gene>
    <name evidence="3" type="ORF">L2724_04125</name>
</gene>
<name>A0AAW5WT37_9LACO</name>
<evidence type="ECO:0000259" key="2">
    <source>
        <dbReference type="Pfam" id="PF13349"/>
    </source>
</evidence>
<dbReference type="RefSeq" id="WP_269295895.1">
    <property type="nucleotide sequence ID" value="NZ_JAKHPH010000007.1"/>
</dbReference>
<proteinExistence type="predicted"/>
<dbReference type="InterPro" id="IPR025164">
    <property type="entry name" value="Toastrack_DUF4097"/>
</dbReference>
<keyword evidence="1" id="KW-0472">Membrane</keyword>
<evidence type="ECO:0000313" key="4">
    <source>
        <dbReference type="Proteomes" id="UP001212401"/>
    </source>
</evidence>
<evidence type="ECO:0000256" key="1">
    <source>
        <dbReference type="SAM" id="Phobius"/>
    </source>
</evidence>
<dbReference type="Pfam" id="PF13349">
    <property type="entry name" value="DUF4097"/>
    <property type="match status" value="1"/>
</dbReference>
<evidence type="ECO:0000313" key="3">
    <source>
        <dbReference type="EMBL" id="MCZ3667472.1"/>
    </source>
</evidence>
<feature type="transmembrane region" description="Helical" evidence="1">
    <location>
        <begin position="7"/>
        <end position="28"/>
    </location>
</feature>
<protein>
    <submittedName>
        <fullName evidence="3">DUF4097 domain-containing protein</fullName>
    </submittedName>
</protein>
<accession>A0AAW5WT37</accession>
<keyword evidence="1" id="KW-0812">Transmembrane</keyword>
<reference evidence="3" key="1">
    <citation type="submission" date="2022-01" db="EMBL/GenBank/DDBJ databases">
        <title>VMRC isolate genome collection.</title>
        <authorList>
            <person name="France M."/>
            <person name="Rutt L."/>
            <person name="Humphrys M."/>
            <person name="Ravel J."/>
        </authorList>
    </citation>
    <scope>NUCLEOTIDE SEQUENCE</scope>
    <source>
        <strain evidence="3">C0048A1</strain>
    </source>
</reference>
<dbReference type="EMBL" id="JAKHPH010000007">
    <property type="protein sequence ID" value="MCZ3667472.1"/>
    <property type="molecule type" value="Genomic_DNA"/>
</dbReference>
<keyword evidence="1" id="KW-1133">Transmembrane helix</keyword>
<dbReference type="AlphaFoldDB" id="A0AAW5WT37"/>
<feature type="domain" description="DUF4097" evidence="2">
    <location>
        <begin position="129"/>
        <end position="246"/>
    </location>
</feature>
<organism evidence="3 4">
    <name type="scientific">Limosilactobacillus vaginalis</name>
    <dbReference type="NCBI Taxonomy" id="1633"/>
    <lineage>
        <taxon>Bacteria</taxon>
        <taxon>Bacillati</taxon>
        <taxon>Bacillota</taxon>
        <taxon>Bacilli</taxon>
        <taxon>Lactobacillales</taxon>
        <taxon>Lactobacillaceae</taxon>
        <taxon>Limosilactobacillus</taxon>
    </lineage>
</organism>